<comment type="caution">
    <text evidence="2">The sequence shown here is derived from an EMBL/GenBank/DDBJ whole genome shotgun (WGS) entry which is preliminary data.</text>
</comment>
<evidence type="ECO:0000313" key="3">
    <source>
        <dbReference type="Proteomes" id="UP000587942"/>
    </source>
</evidence>
<dbReference type="Proteomes" id="UP000587942">
    <property type="component" value="Unassembled WGS sequence"/>
</dbReference>
<evidence type="ECO:0000313" key="2">
    <source>
        <dbReference type="EMBL" id="NKE04326.1"/>
    </source>
</evidence>
<sequence>MLTHFHRAWEYSRKPINVLRDEKVTEDPTGAKNAEEAPGLPAESEAPGTKNNSKYRSLYQKNEYLTNSLTLYIKTVNVVCKK</sequence>
<feature type="region of interest" description="Disordered" evidence="1">
    <location>
        <begin position="21"/>
        <end position="53"/>
    </location>
</feature>
<dbReference type="EMBL" id="JAAVUM010000001">
    <property type="protein sequence ID" value="NKE04326.1"/>
    <property type="molecule type" value="Genomic_DNA"/>
</dbReference>
<dbReference type="AlphaFoldDB" id="A0A846TR14"/>
<accession>A0A846TR14</accession>
<evidence type="ECO:0000256" key="1">
    <source>
        <dbReference type="SAM" id="MobiDB-lite"/>
    </source>
</evidence>
<protein>
    <submittedName>
        <fullName evidence="2">Uncharacterized protein</fullName>
    </submittedName>
</protein>
<gene>
    <name evidence="2" type="ORF">GWK17_02340</name>
</gene>
<proteinExistence type="predicted"/>
<organism evidence="2 3">
    <name type="scientific">Mesobacillus selenatarsenatis</name>
    <dbReference type="NCBI Taxonomy" id="388741"/>
    <lineage>
        <taxon>Bacteria</taxon>
        <taxon>Bacillati</taxon>
        <taxon>Bacillota</taxon>
        <taxon>Bacilli</taxon>
        <taxon>Bacillales</taxon>
        <taxon>Bacillaceae</taxon>
        <taxon>Mesobacillus</taxon>
    </lineage>
</organism>
<name>A0A846TR14_9BACI</name>
<reference evidence="2 3" key="1">
    <citation type="submission" date="2020-03" db="EMBL/GenBank/DDBJ databases">
        <authorList>
            <person name="Sun Q."/>
        </authorList>
    </citation>
    <scope>NUCLEOTIDE SEQUENCE [LARGE SCALE GENOMIC DNA]</scope>
    <source>
        <strain evidence="2 3">KACC 21451</strain>
    </source>
</reference>